<comment type="caution">
    <text evidence="2">The sequence shown here is derived from an EMBL/GenBank/DDBJ whole genome shotgun (WGS) entry which is preliminary data.</text>
</comment>
<dbReference type="PANTHER" id="PTHR40758:SF1">
    <property type="entry name" value="CONSERVED PROTEIN"/>
    <property type="match status" value="1"/>
</dbReference>
<dbReference type="RefSeq" id="WP_345458089.1">
    <property type="nucleotide sequence ID" value="NZ_BAABKG010000002.1"/>
</dbReference>
<evidence type="ECO:0000313" key="2">
    <source>
        <dbReference type="EMBL" id="GAA5148027.1"/>
    </source>
</evidence>
<gene>
    <name evidence="2" type="ORF">GCM10023340_21320</name>
</gene>
<organism evidence="2 3">
    <name type="scientific">Nocardioides marinquilinus</name>
    <dbReference type="NCBI Taxonomy" id="1210400"/>
    <lineage>
        <taxon>Bacteria</taxon>
        <taxon>Bacillati</taxon>
        <taxon>Actinomycetota</taxon>
        <taxon>Actinomycetes</taxon>
        <taxon>Propionibacteriales</taxon>
        <taxon>Nocardioidaceae</taxon>
        <taxon>Nocardioides</taxon>
    </lineage>
</organism>
<dbReference type="NCBIfam" id="TIGR03083">
    <property type="entry name" value="maleylpyruvate isomerase family mycothiol-dependent enzyme"/>
    <property type="match status" value="1"/>
</dbReference>
<dbReference type="InterPro" id="IPR017517">
    <property type="entry name" value="Maleyloyr_isom"/>
</dbReference>
<keyword evidence="3" id="KW-1185">Reference proteome</keyword>
<dbReference type="SUPFAM" id="SSF109854">
    <property type="entry name" value="DinB/YfiT-like putative metalloenzymes"/>
    <property type="match status" value="1"/>
</dbReference>
<keyword evidence="2" id="KW-0413">Isomerase</keyword>
<feature type="domain" description="Mycothiol-dependent maleylpyruvate isomerase metal-binding" evidence="1">
    <location>
        <begin position="13"/>
        <end position="134"/>
    </location>
</feature>
<reference evidence="3" key="1">
    <citation type="journal article" date="2019" name="Int. J. Syst. Evol. Microbiol.">
        <title>The Global Catalogue of Microorganisms (GCM) 10K type strain sequencing project: providing services to taxonomists for standard genome sequencing and annotation.</title>
        <authorList>
            <consortium name="The Broad Institute Genomics Platform"/>
            <consortium name="The Broad Institute Genome Sequencing Center for Infectious Disease"/>
            <person name="Wu L."/>
            <person name="Ma J."/>
        </authorList>
    </citation>
    <scope>NUCLEOTIDE SEQUENCE [LARGE SCALE GENOMIC DNA]</scope>
    <source>
        <strain evidence="3">JCM 18459</strain>
    </source>
</reference>
<accession>A0ABP9PKQ4</accession>
<dbReference type="InterPro" id="IPR034660">
    <property type="entry name" value="DinB/YfiT-like"/>
</dbReference>
<dbReference type="PANTHER" id="PTHR40758">
    <property type="entry name" value="CONSERVED PROTEIN"/>
    <property type="match status" value="1"/>
</dbReference>
<sequence length="255" mass="27811">MPTSLTLEQHLAGLHAAMLAFARHAGAAGLDVPVPTCPEWTVRRLVGHQGAVHRWAAGALRGEDLDWAPVEKAGRSSADPVDWLRDGAIALVRALVEADDDTPAPVFLADPPASPRRFWARRLCHETTIHGVDALAADLGRLPRAEETWIERDLALDGLDELLLGFVPRERSRLRTEPGEAPVTLVVRPTDADHAYTVRVSDDVPVTVRHDDGAAAAGDREVTGNAVQLYLALWHRSDELAASDVWPLWHHAAVR</sequence>
<name>A0ABP9PKQ4_9ACTN</name>
<dbReference type="InterPro" id="IPR024344">
    <property type="entry name" value="MDMPI_metal-binding"/>
</dbReference>
<dbReference type="EMBL" id="BAABKG010000002">
    <property type="protein sequence ID" value="GAA5148027.1"/>
    <property type="molecule type" value="Genomic_DNA"/>
</dbReference>
<evidence type="ECO:0000313" key="3">
    <source>
        <dbReference type="Proteomes" id="UP001500221"/>
    </source>
</evidence>
<dbReference type="Pfam" id="PF11716">
    <property type="entry name" value="MDMPI_N"/>
    <property type="match status" value="1"/>
</dbReference>
<proteinExistence type="predicted"/>
<dbReference type="Proteomes" id="UP001500221">
    <property type="component" value="Unassembled WGS sequence"/>
</dbReference>
<protein>
    <submittedName>
        <fullName evidence="2">Maleylpyruvate isomerase family mycothiol-dependent enzyme</fullName>
    </submittedName>
</protein>
<evidence type="ECO:0000259" key="1">
    <source>
        <dbReference type="Pfam" id="PF11716"/>
    </source>
</evidence>
<dbReference type="GO" id="GO:0016853">
    <property type="term" value="F:isomerase activity"/>
    <property type="evidence" value="ECO:0007669"/>
    <property type="project" value="UniProtKB-KW"/>
</dbReference>